<dbReference type="Pfam" id="PF25583">
    <property type="entry name" value="WCX"/>
    <property type="match status" value="1"/>
</dbReference>
<keyword evidence="6" id="KW-1185">Reference proteome</keyword>
<dbReference type="InterPro" id="IPR057727">
    <property type="entry name" value="WCX_dom"/>
</dbReference>
<dbReference type="InterPro" id="IPR036388">
    <property type="entry name" value="WH-like_DNA-bd_sf"/>
</dbReference>
<sequence length="322" mass="34644">MVHAPAKDAAARLLHLLSLLQSRPDWTGAQLADRLGVTPRTVRRDIERLRDLGYPVGATPGVAGGYRMRAGTSLPPLLLGDDEAVAVAIGLSAVGGTSSGLEESASRALAKLERLLPARLRHRLAALRASTVRLAVPEEDVDPEALAVIAAACRDRERLRFDYRDATGTASVRTAEPHRLVCTGRRWYLVARDVGRDAWRTFRVDRIAAPHRTGARFTPHDPPDAAAFVSAAVSNGPYAFSARVRLHVPVGVAVRKVPPTTGVLEADGEAACLLTTGADSLDLIAAHLALTGFDFDVLDPPELAERVRAMARRLERAGSRHR</sequence>
<reference evidence="6" key="1">
    <citation type="journal article" date="2019" name="Int. J. Syst. Evol. Microbiol.">
        <title>The Global Catalogue of Microorganisms (GCM) 10K type strain sequencing project: providing services to taxonomists for standard genome sequencing and annotation.</title>
        <authorList>
            <consortium name="The Broad Institute Genomics Platform"/>
            <consortium name="The Broad Institute Genome Sequencing Center for Infectious Disease"/>
            <person name="Wu L."/>
            <person name="Ma J."/>
        </authorList>
    </citation>
    <scope>NUCLEOTIDE SEQUENCE [LARGE SCALE GENOMIC DNA]</scope>
    <source>
        <strain evidence="6">TBRC 4489</strain>
    </source>
</reference>
<evidence type="ECO:0000259" key="4">
    <source>
        <dbReference type="PROSITE" id="PS51000"/>
    </source>
</evidence>
<dbReference type="Pfam" id="PF08279">
    <property type="entry name" value="HTH_11"/>
    <property type="match status" value="1"/>
</dbReference>
<dbReference type="InterPro" id="IPR028349">
    <property type="entry name" value="PafC-like"/>
</dbReference>
<dbReference type="Pfam" id="PF13280">
    <property type="entry name" value="WYL"/>
    <property type="match status" value="1"/>
</dbReference>
<proteinExistence type="predicted"/>
<keyword evidence="1" id="KW-0805">Transcription regulation</keyword>
<dbReference type="RefSeq" id="WP_377288814.1">
    <property type="nucleotide sequence ID" value="NZ_JBHSBM010000017.1"/>
</dbReference>
<name>A0ABV8I820_9ACTN</name>
<comment type="caution">
    <text evidence="5">The sequence shown here is derived from an EMBL/GenBank/DDBJ whole genome shotgun (WGS) entry which is preliminary data.</text>
</comment>
<feature type="domain" description="HTH deoR-type" evidence="4">
    <location>
        <begin position="9"/>
        <end position="68"/>
    </location>
</feature>
<dbReference type="PROSITE" id="PS51000">
    <property type="entry name" value="HTH_DEOR_2"/>
    <property type="match status" value="1"/>
</dbReference>
<protein>
    <submittedName>
        <fullName evidence="5">Helix-turn-helix transcriptional regulator</fullName>
    </submittedName>
</protein>
<evidence type="ECO:0000256" key="1">
    <source>
        <dbReference type="ARBA" id="ARBA00023015"/>
    </source>
</evidence>
<dbReference type="PANTHER" id="PTHR34580">
    <property type="match status" value="1"/>
</dbReference>
<evidence type="ECO:0000313" key="5">
    <source>
        <dbReference type="EMBL" id="MFC4060035.1"/>
    </source>
</evidence>
<dbReference type="Proteomes" id="UP001595850">
    <property type="component" value="Unassembled WGS sequence"/>
</dbReference>
<accession>A0ABV8I820</accession>
<dbReference type="PROSITE" id="PS00894">
    <property type="entry name" value="HTH_DEOR_1"/>
    <property type="match status" value="1"/>
</dbReference>
<dbReference type="Gene3D" id="1.10.10.10">
    <property type="entry name" value="Winged helix-like DNA-binding domain superfamily/Winged helix DNA-binding domain"/>
    <property type="match status" value="1"/>
</dbReference>
<gene>
    <name evidence="5" type="ORF">ACFOWE_17145</name>
</gene>
<organism evidence="5 6">
    <name type="scientific">Planomonospora corallina</name>
    <dbReference type="NCBI Taxonomy" id="1806052"/>
    <lineage>
        <taxon>Bacteria</taxon>
        <taxon>Bacillati</taxon>
        <taxon>Actinomycetota</taxon>
        <taxon>Actinomycetes</taxon>
        <taxon>Streptosporangiales</taxon>
        <taxon>Streptosporangiaceae</taxon>
        <taxon>Planomonospora</taxon>
    </lineage>
</organism>
<dbReference type="EMBL" id="JBHSBM010000017">
    <property type="protein sequence ID" value="MFC4060035.1"/>
    <property type="molecule type" value="Genomic_DNA"/>
</dbReference>
<dbReference type="SUPFAM" id="SSF46785">
    <property type="entry name" value="Winged helix' DNA-binding domain"/>
    <property type="match status" value="1"/>
</dbReference>
<dbReference type="PIRSF" id="PIRSF016838">
    <property type="entry name" value="PafC"/>
    <property type="match status" value="1"/>
</dbReference>
<dbReference type="InterPro" id="IPR036390">
    <property type="entry name" value="WH_DNA-bd_sf"/>
</dbReference>
<evidence type="ECO:0000256" key="2">
    <source>
        <dbReference type="ARBA" id="ARBA00023125"/>
    </source>
</evidence>
<evidence type="ECO:0000256" key="3">
    <source>
        <dbReference type="ARBA" id="ARBA00023163"/>
    </source>
</evidence>
<keyword evidence="2" id="KW-0238">DNA-binding</keyword>
<dbReference type="PANTHER" id="PTHR34580:SF3">
    <property type="entry name" value="PROTEIN PAFB"/>
    <property type="match status" value="1"/>
</dbReference>
<dbReference type="PROSITE" id="PS52050">
    <property type="entry name" value="WYL"/>
    <property type="match status" value="1"/>
</dbReference>
<dbReference type="InterPro" id="IPR013196">
    <property type="entry name" value="HTH_11"/>
</dbReference>
<dbReference type="InterPro" id="IPR026881">
    <property type="entry name" value="WYL_dom"/>
</dbReference>
<evidence type="ECO:0000313" key="6">
    <source>
        <dbReference type="Proteomes" id="UP001595850"/>
    </source>
</evidence>
<dbReference type="InterPro" id="IPR051534">
    <property type="entry name" value="CBASS_pafABC_assoc_protein"/>
</dbReference>
<dbReference type="InterPro" id="IPR001034">
    <property type="entry name" value="DeoR_HTH"/>
</dbReference>
<dbReference type="InterPro" id="IPR018356">
    <property type="entry name" value="Tscrpt_reg_HTH_DeoR_CS"/>
</dbReference>
<keyword evidence="3" id="KW-0804">Transcription</keyword>